<proteinExistence type="predicted"/>
<evidence type="ECO:0000313" key="3">
    <source>
        <dbReference type="EMBL" id="KAA0146547.1"/>
    </source>
</evidence>
<feature type="compositionally biased region" description="Polar residues" evidence="2">
    <location>
        <begin position="208"/>
        <end position="217"/>
    </location>
</feature>
<keyword evidence="1" id="KW-0175">Coiled coil</keyword>
<dbReference type="PROSITE" id="PS50096">
    <property type="entry name" value="IQ"/>
    <property type="match status" value="1"/>
</dbReference>
<dbReference type="AlphaFoldDB" id="A0A5A8C6X8"/>
<comment type="caution">
    <text evidence="4">The sequence shown here is derived from an EMBL/GenBank/DDBJ whole genome shotgun (WGS) entry which is preliminary data.</text>
</comment>
<evidence type="ECO:0000313" key="6">
    <source>
        <dbReference type="Proteomes" id="UP000325113"/>
    </source>
</evidence>
<dbReference type="Proteomes" id="UP000325113">
    <property type="component" value="Unassembled WGS sequence"/>
</dbReference>
<organism evidence="4 5">
    <name type="scientific">Cafeteria roenbergensis</name>
    <name type="common">Marine flagellate</name>
    <dbReference type="NCBI Taxonomy" id="33653"/>
    <lineage>
        <taxon>Eukaryota</taxon>
        <taxon>Sar</taxon>
        <taxon>Stramenopiles</taxon>
        <taxon>Bigyra</taxon>
        <taxon>Opalozoa</taxon>
        <taxon>Bicosoecida</taxon>
        <taxon>Cafeteriaceae</taxon>
        <taxon>Cafeteria</taxon>
    </lineage>
</organism>
<protein>
    <submittedName>
        <fullName evidence="4">Uncharacterized protein</fullName>
    </submittedName>
</protein>
<sequence length="475" mass="51788">MDAVRAQHNAVDTNPAAAEVLMSRIQHALSAEAMPVLQETSELVARFLPTDPIEFIRDMWSGKRLDMDAATARGDFEPEEADEYMTKFISPIFEAAMEELMQNADEWRGMGGDAVRKVALRGILRIPAPGESRSDTRSSAAWTVASGAGAERTSFATSATVDGEADLEGGGIGGDGAPSAPPPVSRNASRSSGGLRRAHSSMRGMSMKSLTWDSSKPMSLLPSHEDYGDEEVEAYEDLDQPKAATRIQSMFRMGLAKNDANLLRKARAECAERIAAYTIALREALQEASLVTSHAVDAGEFGTPKQAAGRLVEVQLSLKGWAARRKVATVKLSRFHEDHQRKSSAAMRVQAQAHRLTAAIKKMPEAEAAKQELNLTRARNIVERKWYTTIKASEVVMRAEVQQHTAAAHCLEHEALLKRIEALDAPSEDVDKEVAKLLEQAEEEREEATVLAAEANKTARQAGVIAARKGLRTEH</sequence>
<feature type="region of interest" description="Disordered" evidence="2">
    <location>
        <begin position="128"/>
        <end position="147"/>
    </location>
</feature>
<dbReference type="EMBL" id="VLTM01000183">
    <property type="protein sequence ID" value="KAA0146547.1"/>
    <property type="molecule type" value="Genomic_DNA"/>
</dbReference>
<accession>A0A5A8C6X8</accession>
<feature type="region of interest" description="Disordered" evidence="2">
    <location>
        <begin position="155"/>
        <end position="218"/>
    </location>
</feature>
<evidence type="ECO:0000313" key="5">
    <source>
        <dbReference type="Proteomes" id="UP000323011"/>
    </source>
</evidence>
<evidence type="ECO:0000313" key="4">
    <source>
        <dbReference type="EMBL" id="KAA0148535.1"/>
    </source>
</evidence>
<feature type="coiled-coil region" evidence="1">
    <location>
        <begin position="427"/>
        <end position="458"/>
    </location>
</feature>
<reference evidence="5 6" key="1">
    <citation type="submission" date="2019-07" db="EMBL/GenBank/DDBJ databases">
        <title>Genomes of Cafeteria roenbergensis.</title>
        <authorList>
            <person name="Fischer M.G."/>
            <person name="Hackl T."/>
            <person name="Roman M."/>
        </authorList>
    </citation>
    <scope>NUCLEOTIDE SEQUENCE [LARGE SCALE GENOMIC DNA]</scope>
    <source>
        <strain evidence="4 5">BVI</strain>
        <strain evidence="3 6">Cflag</strain>
    </source>
</reference>
<gene>
    <name evidence="4" type="ORF">FNF29_06593</name>
    <name evidence="3" type="ORF">FNF31_07763</name>
</gene>
<evidence type="ECO:0000256" key="1">
    <source>
        <dbReference type="SAM" id="Coils"/>
    </source>
</evidence>
<dbReference type="Proteomes" id="UP000323011">
    <property type="component" value="Unassembled WGS sequence"/>
</dbReference>
<keyword evidence="5" id="KW-1185">Reference proteome</keyword>
<name>A0A5A8C6X8_CAFRO</name>
<dbReference type="EMBL" id="VLTN01000052">
    <property type="protein sequence ID" value="KAA0148535.1"/>
    <property type="molecule type" value="Genomic_DNA"/>
</dbReference>
<evidence type="ECO:0000256" key="2">
    <source>
        <dbReference type="SAM" id="MobiDB-lite"/>
    </source>
</evidence>